<evidence type="ECO:0000313" key="2">
    <source>
        <dbReference type="Proteomes" id="UP000016505"/>
    </source>
</evidence>
<reference evidence="1 2" key="1">
    <citation type="journal article" date="2012" name="J. Bacteriol.">
        <title>Genome sequences of type strains of seven species of the marine bacterium Pseudoalteromonas.</title>
        <authorList>
            <person name="Xie B.B."/>
            <person name="Shu Y.L."/>
            <person name="Qin Q.L."/>
            <person name="Rong J.C."/>
            <person name="Zhang X.Y."/>
            <person name="Chen X.L."/>
            <person name="Shi M."/>
            <person name="He H.L."/>
            <person name="Zhou B.C."/>
            <person name="Zhang Y.Z."/>
        </authorList>
    </citation>
    <scope>NUCLEOTIDE SEQUENCE [LARGE SCALE GENOMIC DNA]</scope>
    <source>
        <strain evidence="1 2">A 37-1-2</strain>
    </source>
</reference>
<name>A0A290S277_9GAMM</name>
<gene>
    <name evidence="1" type="ORF">PARC_a0946</name>
</gene>
<dbReference type="KEGG" id="part:PARC_a0946"/>
<proteinExistence type="predicted"/>
<dbReference type="Proteomes" id="UP000016505">
    <property type="component" value="Chromosome I"/>
</dbReference>
<evidence type="ECO:0000313" key="1">
    <source>
        <dbReference type="EMBL" id="ATC85627.1"/>
    </source>
</evidence>
<accession>A0A290S277</accession>
<dbReference type="EMBL" id="CP011025">
    <property type="protein sequence ID" value="ATC85627.1"/>
    <property type="molecule type" value="Genomic_DNA"/>
</dbReference>
<dbReference type="AlphaFoldDB" id="A0A290S277"/>
<organism evidence="1 2">
    <name type="scientific">Pseudoalteromonas arctica A 37-1-2</name>
    <dbReference type="NCBI Taxonomy" id="1117313"/>
    <lineage>
        <taxon>Bacteria</taxon>
        <taxon>Pseudomonadati</taxon>
        <taxon>Pseudomonadota</taxon>
        <taxon>Gammaproteobacteria</taxon>
        <taxon>Alteromonadales</taxon>
        <taxon>Pseudoalteromonadaceae</taxon>
        <taxon>Pseudoalteromonas</taxon>
    </lineage>
</organism>
<protein>
    <submittedName>
        <fullName evidence="1">Uncharacterized protein</fullName>
    </submittedName>
</protein>
<sequence>MKDSQTMLLSALFIELAKEYKKAIKKPSKSPVVQKYLYKKRYLYLKVAQPFYSNTR</sequence>